<evidence type="ECO:0000313" key="3">
    <source>
        <dbReference type="Proteomes" id="UP001244295"/>
    </source>
</evidence>
<keyword evidence="1" id="KW-0812">Transmembrane</keyword>
<gene>
    <name evidence="2" type="ORF">J2W25_001063</name>
</gene>
<keyword evidence="1" id="KW-1133">Transmembrane helix</keyword>
<feature type="transmembrane region" description="Helical" evidence="1">
    <location>
        <begin position="34"/>
        <end position="59"/>
    </location>
</feature>
<protein>
    <submittedName>
        <fullName evidence="2">TRAP-type C4-dicarboxylate transport system permease small subunit</fullName>
    </submittedName>
</protein>
<comment type="caution">
    <text evidence="2">The sequence shown here is derived from an EMBL/GenBank/DDBJ whole genome shotgun (WGS) entry which is preliminary data.</text>
</comment>
<dbReference type="EMBL" id="JAUSRR010000002">
    <property type="protein sequence ID" value="MDP9922048.1"/>
    <property type="molecule type" value="Genomic_DNA"/>
</dbReference>
<name>A0AAW8DRA5_9BURK</name>
<evidence type="ECO:0000313" key="2">
    <source>
        <dbReference type="EMBL" id="MDP9922048.1"/>
    </source>
</evidence>
<evidence type="ECO:0000256" key="1">
    <source>
        <dbReference type="SAM" id="Phobius"/>
    </source>
</evidence>
<proteinExistence type="predicted"/>
<dbReference type="Proteomes" id="UP001244295">
    <property type="component" value="Unassembled WGS sequence"/>
</dbReference>
<keyword evidence="1" id="KW-0472">Membrane</keyword>
<accession>A0AAW8DRA5</accession>
<dbReference type="RefSeq" id="WP_307635940.1">
    <property type="nucleotide sequence ID" value="NZ_JAUSRR010000002.1"/>
</dbReference>
<organism evidence="2 3">
    <name type="scientific">Variovorax boronicumulans</name>
    <dbReference type="NCBI Taxonomy" id="436515"/>
    <lineage>
        <taxon>Bacteria</taxon>
        <taxon>Pseudomonadati</taxon>
        <taxon>Pseudomonadota</taxon>
        <taxon>Betaproteobacteria</taxon>
        <taxon>Burkholderiales</taxon>
        <taxon>Comamonadaceae</taxon>
        <taxon>Variovorax</taxon>
    </lineage>
</organism>
<reference evidence="2" key="1">
    <citation type="submission" date="2023-07" db="EMBL/GenBank/DDBJ databases">
        <title>Sorghum-associated microbial communities from plants grown in Nebraska, USA.</title>
        <authorList>
            <person name="Schachtman D."/>
        </authorList>
    </citation>
    <scope>NUCLEOTIDE SEQUENCE</scope>
    <source>
        <strain evidence="2">DS2795</strain>
    </source>
</reference>
<dbReference type="AlphaFoldDB" id="A0AAW8DRA5"/>
<sequence>MGRSNLFACVVYVLYAKTLPPDELVMANTLEFQAIMSFIFVALPSGFCLLFFLAVGALVKGRAAGRRRGKGHAFDIGKNHICIATARNRLYPPAKGTRIRMAC</sequence>